<dbReference type="AlphaFoldDB" id="A0A1B0DLV4"/>
<proteinExistence type="predicted"/>
<organism evidence="1 2">
    <name type="scientific">Phlebotomus papatasi</name>
    <name type="common">Sandfly</name>
    <dbReference type="NCBI Taxonomy" id="29031"/>
    <lineage>
        <taxon>Eukaryota</taxon>
        <taxon>Metazoa</taxon>
        <taxon>Ecdysozoa</taxon>
        <taxon>Arthropoda</taxon>
        <taxon>Hexapoda</taxon>
        <taxon>Insecta</taxon>
        <taxon>Pterygota</taxon>
        <taxon>Neoptera</taxon>
        <taxon>Endopterygota</taxon>
        <taxon>Diptera</taxon>
        <taxon>Nematocera</taxon>
        <taxon>Psychodoidea</taxon>
        <taxon>Psychodidae</taxon>
        <taxon>Phlebotomus</taxon>
        <taxon>Phlebotomus</taxon>
    </lineage>
</organism>
<accession>A0A1B0DLV4</accession>
<protein>
    <submittedName>
        <fullName evidence="1">Uncharacterized protein</fullName>
    </submittedName>
</protein>
<dbReference type="EnsemblMetazoa" id="PPAI009344-RA">
    <property type="protein sequence ID" value="PPAI009344-PA"/>
    <property type="gene ID" value="PPAI009344"/>
</dbReference>
<reference evidence="1" key="1">
    <citation type="submission" date="2022-08" db="UniProtKB">
        <authorList>
            <consortium name="EnsemblMetazoa"/>
        </authorList>
    </citation>
    <scope>IDENTIFICATION</scope>
    <source>
        <strain evidence="1">Israel</strain>
    </source>
</reference>
<dbReference type="EMBL" id="AJVK01036687">
    <property type="status" value="NOT_ANNOTATED_CDS"/>
    <property type="molecule type" value="Genomic_DNA"/>
</dbReference>
<evidence type="ECO:0000313" key="1">
    <source>
        <dbReference type="EnsemblMetazoa" id="PPAI009344-PA"/>
    </source>
</evidence>
<dbReference type="Proteomes" id="UP000092462">
    <property type="component" value="Unassembled WGS sequence"/>
</dbReference>
<name>A0A1B0DLV4_PHLPP</name>
<evidence type="ECO:0000313" key="2">
    <source>
        <dbReference type="Proteomes" id="UP000092462"/>
    </source>
</evidence>
<dbReference type="VEuPathDB" id="VectorBase:PPAI009344"/>
<dbReference type="VEuPathDB" id="VectorBase:PPAPM1_010180"/>
<sequence length="131" mass="14269">MHATVHTRTQQFLQDTQSRSIPAQAAASLPLNIDRNAISEMKAAEEGGAFDYSPNGTNSKQPKEVPVNWCGTMPPSEGNLVDLSEQTAPKSDLPPPKRKSSLDEFDLEIEGITLDDNIDTSDVNIDDDLSE</sequence>
<keyword evidence="2" id="KW-1185">Reference proteome</keyword>